<dbReference type="SUPFAM" id="SSF47576">
    <property type="entry name" value="Calponin-homology domain, CH-domain"/>
    <property type="match status" value="1"/>
</dbReference>
<dbReference type="GeneID" id="25562660"/>
<dbReference type="PROSITE" id="PS50020">
    <property type="entry name" value="WW_DOMAIN_2"/>
    <property type="match status" value="1"/>
</dbReference>
<evidence type="ECO:0000256" key="2">
    <source>
        <dbReference type="ARBA" id="ARBA00023203"/>
    </source>
</evidence>
<dbReference type="SUPFAM" id="SSF50729">
    <property type="entry name" value="PH domain-like"/>
    <property type="match status" value="1"/>
</dbReference>
<evidence type="ECO:0000259" key="6">
    <source>
        <dbReference type="PROSITE" id="PS50021"/>
    </source>
</evidence>
<dbReference type="EMBL" id="GL349443">
    <property type="protein sequence ID" value="KNC46585.1"/>
    <property type="molecule type" value="Genomic_DNA"/>
</dbReference>
<feature type="domain" description="Calponin-homology (CH)" evidence="6">
    <location>
        <begin position="2102"/>
        <end position="2210"/>
    </location>
</feature>
<dbReference type="Pfam" id="PF00307">
    <property type="entry name" value="CH"/>
    <property type="match status" value="4"/>
</dbReference>
<dbReference type="GO" id="GO:0051639">
    <property type="term" value="P:actin filament network formation"/>
    <property type="evidence" value="ECO:0007669"/>
    <property type="project" value="TreeGrafter"/>
</dbReference>
<evidence type="ECO:0000313" key="8">
    <source>
        <dbReference type="EMBL" id="KNC46585.1"/>
    </source>
</evidence>
<dbReference type="PANTHER" id="PTHR19961">
    <property type="entry name" value="FIMBRIN/PLASTIN"/>
    <property type="match status" value="1"/>
</dbReference>
<dbReference type="Gene3D" id="3.10.20.90">
    <property type="entry name" value="Phosphatidylinositol 3-kinase Catalytic Subunit, Chain A, domain 1"/>
    <property type="match status" value="2"/>
</dbReference>
<dbReference type="GO" id="GO:0005737">
    <property type="term" value="C:cytoplasm"/>
    <property type="evidence" value="ECO:0007669"/>
    <property type="project" value="TreeGrafter"/>
</dbReference>
<dbReference type="Pfam" id="PF16511">
    <property type="entry name" value="FERM_f0"/>
    <property type="match status" value="1"/>
</dbReference>
<dbReference type="STRING" id="461836.A0A0L0D352"/>
<dbReference type="SUPFAM" id="SSF47031">
    <property type="entry name" value="Second domain of FERM"/>
    <property type="match status" value="1"/>
</dbReference>
<dbReference type="InterPro" id="IPR036872">
    <property type="entry name" value="CH_dom_sf"/>
</dbReference>
<keyword evidence="2" id="KW-0009">Actin-binding</keyword>
<feature type="compositionally biased region" description="Pro residues" evidence="4">
    <location>
        <begin position="1443"/>
        <end position="1453"/>
    </location>
</feature>
<evidence type="ECO:0000256" key="1">
    <source>
        <dbReference type="ARBA" id="ARBA00022737"/>
    </source>
</evidence>
<dbReference type="Proteomes" id="UP000054408">
    <property type="component" value="Unassembled WGS sequence"/>
</dbReference>
<dbReference type="eggNOG" id="KOG4261">
    <property type="taxonomic scope" value="Eukaryota"/>
</dbReference>
<keyword evidence="9" id="KW-1185">Reference proteome</keyword>
<proteinExistence type="predicted"/>
<dbReference type="Gene3D" id="1.10.418.10">
    <property type="entry name" value="Calponin-like domain"/>
    <property type="match status" value="4"/>
</dbReference>
<dbReference type="Pfam" id="PF00373">
    <property type="entry name" value="FERM_M"/>
    <property type="match status" value="1"/>
</dbReference>
<protein>
    <submittedName>
        <fullName evidence="8">Fimbrin</fullName>
    </submittedName>
</protein>
<reference evidence="8 9" key="1">
    <citation type="submission" date="2010-05" db="EMBL/GenBank/DDBJ databases">
        <title>The Genome Sequence of Thecamonas trahens ATCC 50062.</title>
        <authorList>
            <consortium name="The Broad Institute Genome Sequencing Platform"/>
            <person name="Russ C."/>
            <person name="Cuomo C."/>
            <person name="Shea T."/>
            <person name="Young S.K."/>
            <person name="Zeng Q."/>
            <person name="Koehrsen M."/>
            <person name="Haas B."/>
            <person name="Borodovsky M."/>
            <person name="Guigo R."/>
            <person name="Alvarado L."/>
            <person name="Berlin A."/>
            <person name="Bochicchio J."/>
            <person name="Borenstein D."/>
            <person name="Chapman S."/>
            <person name="Chen Z."/>
            <person name="Freedman E."/>
            <person name="Gellesch M."/>
            <person name="Goldberg J."/>
            <person name="Griggs A."/>
            <person name="Gujja S."/>
            <person name="Heilman E."/>
            <person name="Heiman D."/>
            <person name="Hepburn T."/>
            <person name="Howarth C."/>
            <person name="Jen D."/>
            <person name="Larson L."/>
            <person name="Mehta T."/>
            <person name="Park D."/>
            <person name="Pearson M."/>
            <person name="Roberts A."/>
            <person name="Saif S."/>
            <person name="Shenoy N."/>
            <person name="Sisk P."/>
            <person name="Stolte C."/>
            <person name="Sykes S."/>
            <person name="Thomson T."/>
            <person name="Walk T."/>
            <person name="White J."/>
            <person name="Yandava C."/>
            <person name="Burger G."/>
            <person name="Gray M.W."/>
            <person name="Holland P.W.H."/>
            <person name="King N."/>
            <person name="Lang F.B.F."/>
            <person name="Roger A.J."/>
            <person name="Ruiz-Trillo I."/>
            <person name="Lander E."/>
            <person name="Nusbaum C."/>
        </authorList>
    </citation>
    <scope>NUCLEOTIDE SEQUENCE [LARGE SCALE GENOMIC DNA]</scope>
    <source>
        <strain evidence="8 9">ATCC 50062</strain>
    </source>
</reference>
<dbReference type="SMART" id="SM00033">
    <property type="entry name" value="CH"/>
    <property type="match status" value="4"/>
</dbReference>
<evidence type="ECO:0000259" key="5">
    <source>
        <dbReference type="PROSITE" id="PS50020"/>
    </source>
</evidence>
<evidence type="ECO:0000259" key="7">
    <source>
        <dbReference type="PROSITE" id="PS50057"/>
    </source>
</evidence>
<feature type="domain" description="WW" evidence="5">
    <location>
        <begin position="1411"/>
        <end position="1445"/>
    </location>
</feature>
<dbReference type="InterPro" id="IPR011993">
    <property type="entry name" value="PH-like_dom_sf"/>
</dbReference>
<dbReference type="InterPro" id="IPR019749">
    <property type="entry name" value="Band_41_domain"/>
</dbReference>
<evidence type="ECO:0000256" key="3">
    <source>
        <dbReference type="SAM" id="Coils"/>
    </source>
</evidence>
<dbReference type="PROSITE" id="PS01159">
    <property type="entry name" value="WW_DOMAIN_1"/>
    <property type="match status" value="1"/>
</dbReference>
<dbReference type="Gene3D" id="1.20.80.10">
    <property type="match status" value="1"/>
</dbReference>
<feature type="domain" description="FERM" evidence="7">
    <location>
        <begin position="113"/>
        <end position="442"/>
    </location>
</feature>
<dbReference type="RefSeq" id="XP_013760361.1">
    <property type="nucleotide sequence ID" value="XM_013904907.1"/>
</dbReference>
<name>A0A0L0D352_THETB</name>
<dbReference type="InterPro" id="IPR014352">
    <property type="entry name" value="FERM/acyl-CoA-bd_prot_sf"/>
</dbReference>
<dbReference type="GO" id="GO:0032432">
    <property type="term" value="C:actin filament bundle"/>
    <property type="evidence" value="ECO:0007669"/>
    <property type="project" value="TreeGrafter"/>
</dbReference>
<dbReference type="InterPro" id="IPR001715">
    <property type="entry name" value="CH_dom"/>
</dbReference>
<dbReference type="CDD" id="cd21220">
    <property type="entry name" value="CH_PLS_FIM_rpt4"/>
    <property type="match status" value="1"/>
</dbReference>
<dbReference type="GO" id="GO:0005884">
    <property type="term" value="C:actin filament"/>
    <property type="evidence" value="ECO:0007669"/>
    <property type="project" value="TreeGrafter"/>
</dbReference>
<dbReference type="SUPFAM" id="SSF51045">
    <property type="entry name" value="WW domain"/>
    <property type="match status" value="1"/>
</dbReference>
<dbReference type="Gene3D" id="2.30.29.30">
    <property type="entry name" value="Pleckstrin-homology domain (PH domain)/Phosphotyrosine-binding domain (PTB)"/>
    <property type="match status" value="1"/>
</dbReference>
<keyword evidence="3" id="KW-0175">Coiled coil</keyword>
<dbReference type="SMART" id="SM01244">
    <property type="entry name" value="IRS"/>
    <property type="match status" value="1"/>
</dbReference>
<dbReference type="CDD" id="cd17090">
    <property type="entry name" value="FERM_F1_TLN"/>
    <property type="match status" value="1"/>
</dbReference>
<dbReference type="Pfam" id="PF02174">
    <property type="entry name" value="IRS"/>
    <property type="match status" value="1"/>
</dbReference>
<dbReference type="PROSITE" id="PS50057">
    <property type="entry name" value="FERM_3"/>
    <property type="match status" value="1"/>
</dbReference>
<dbReference type="PROSITE" id="PS50021">
    <property type="entry name" value="CH"/>
    <property type="match status" value="4"/>
</dbReference>
<dbReference type="CDD" id="cd00201">
    <property type="entry name" value="WW"/>
    <property type="match status" value="1"/>
</dbReference>
<feature type="domain" description="Calponin-homology (CH)" evidence="6">
    <location>
        <begin position="1834"/>
        <end position="1950"/>
    </location>
</feature>
<dbReference type="GO" id="GO:0051015">
    <property type="term" value="F:actin filament binding"/>
    <property type="evidence" value="ECO:0007669"/>
    <property type="project" value="InterPro"/>
</dbReference>
<dbReference type="InterPro" id="IPR039959">
    <property type="entry name" value="Fimbrin/Plastin"/>
</dbReference>
<feature type="region of interest" description="Disordered" evidence="4">
    <location>
        <begin position="1439"/>
        <end position="1487"/>
    </location>
</feature>
<dbReference type="Gene3D" id="2.20.70.10">
    <property type="match status" value="1"/>
</dbReference>
<dbReference type="PROSITE" id="PS00020">
    <property type="entry name" value="ACTININ_2"/>
    <property type="match status" value="1"/>
</dbReference>
<dbReference type="OrthoDB" id="10262320at2759"/>
<dbReference type="PANTHER" id="PTHR19961:SF18">
    <property type="entry name" value="FI19014P1"/>
    <property type="match status" value="1"/>
</dbReference>
<dbReference type="InterPro" id="IPR032425">
    <property type="entry name" value="FERM_f0"/>
</dbReference>
<dbReference type="SMART" id="SM00295">
    <property type="entry name" value="B41"/>
    <property type="match status" value="1"/>
</dbReference>
<dbReference type="CDD" id="cd14473">
    <property type="entry name" value="FERM_B-lobe"/>
    <property type="match status" value="1"/>
</dbReference>
<evidence type="ECO:0000313" key="9">
    <source>
        <dbReference type="Proteomes" id="UP000054408"/>
    </source>
</evidence>
<organism evidence="8 9">
    <name type="scientific">Thecamonas trahens ATCC 50062</name>
    <dbReference type="NCBI Taxonomy" id="461836"/>
    <lineage>
        <taxon>Eukaryota</taxon>
        <taxon>Apusozoa</taxon>
        <taxon>Apusomonadida</taxon>
        <taxon>Apusomonadidae</taxon>
        <taxon>Thecamonas</taxon>
    </lineage>
</organism>
<dbReference type="Pfam" id="PF00397">
    <property type="entry name" value="WW"/>
    <property type="match status" value="1"/>
</dbReference>
<gene>
    <name evidence="8" type="ORF">AMSG_03021</name>
</gene>
<dbReference type="InterPro" id="IPR019748">
    <property type="entry name" value="FERM_central"/>
</dbReference>
<accession>A0A0L0D352</accession>
<dbReference type="InterPro" id="IPR000299">
    <property type="entry name" value="FERM_domain"/>
</dbReference>
<feature type="domain" description="Calponin-homology (CH)" evidence="6">
    <location>
        <begin position="1978"/>
        <end position="2079"/>
    </location>
</feature>
<feature type="coiled-coil region" evidence="3">
    <location>
        <begin position="1683"/>
        <end position="1824"/>
    </location>
</feature>
<evidence type="ECO:0000256" key="4">
    <source>
        <dbReference type="SAM" id="MobiDB-lite"/>
    </source>
</evidence>
<keyword evidence="1" id="KW-0677">Repeat</keyword>
<sequence>MAALEGMNKSLFAEVDPAQAGGQEVTVKVTLQKYERGKLDERTKSMRFNNAMYVDDVCKQVAEAFRMDDSPQFALWNDGGGVLEDSYFLKREQTLRFYDIVNLDELTYKSKMRPLRVELMDGSIKTVMIDMSAPTKDLVALVCEKNGIANPAEFAFQVSLTEEQKEAEAKRQKEVAKIRAKAGLDTSFSGTKIVSKKGIDEDWLSADQTLAQCGVLPEYSVLLKKKFFFSDASVDTSDPLTLSLLFNQYQDDVANGNLPVARDEAILLAALSAQVTLGDHAPGKHTVKKIDFGQWLPEEYRKEGKKTFKEVLAAHAKIRGTKADAAKFRFVQLIRSLETFGISTYHVQEPIRSKKTNKLTKKFQPVILGVSKSHLYRFDPIEKKSLSKPFALTQLRRWAPSDTSLTLDFGDHDQEYYTVLTEEGRAIAALISGYIDLILSQRRDREKEIEDDQQTIIMEETIAPSNAHAITKTTSGVFHRMDSSSVLGVGSVGANRLSAARGSSAVSVRKLDKALKLSVKALQSADRPVEPYAGDENMGETARERAINLQSTRDMLDSILAEMSSVSGDVVSAAGVTSADRLKKYDLLESSEQLVALADDLRSVLASRSMADAGLDELADGVTASLVALLQAADLAAKDVAKGNAGASLDQLLKAAGDLSVALQTLSSTKPIPGVDLASLLAAASDLNSALDSLIGAPLTTADPALSKPIDDARSAVVDYGRHTVALSALATASDASGIAKLRLQGLVLDDALSSLVTAASIDGVSPVDMQELLRLAGQVSDALGALRAATDSDPPPPVRPVLALSTLVAADRAAAATTAALDALDDAENDEATAAATAALAGSLAPLTGSDPTAPFSLATLAAVPGVDAAALASLMSTASSLATSLASLTAEMEPAALDAAAGTLGSGLESLAKDSRKAKILAARGVADSAAALLPLAQREAEAESNDLVKAELVASSAALSDSLGALQAAITKFEETRSDADLAAVTAAALAVGAKSDALNALRASRQALLILATEAKAATLAASNTRTVLVTVDSAIDTDALRTAKRAASGMAKPNAALGDSALYYEAEPHGRESQTALLDAVAAALPAYAETNLAIGTLTAAGFHNPGEEYLLSKAKAESDERVTALVKAFNAAKAANWLYDVSAALKTLQDSASSVAAGISALSAGTFGAKEDALDADTRASRETVARRSASDGIDSTVAASAALSATLQLLSAESPAAAASGLAAVASRTIAAILDLLAVGETKGGRTRATLDAAAGLVSALIAEVELTQEAGIAALNRYDGPTPDDAAAVHDAALDAAAELRGSLPGSRGCAEALAHIQKAGKPVLAVPLPGDATASAAAAAATAKAAADAAALASDADADEPDAPAPAVPTGPEYEYEFYEVTVMLPAKPPIPAKPQVAPDPKVVPAPWEAFYDDSHGRYYYVSSETGATTWEQPPMPAPPPIPAKPTTTTQRKKRRVRVGGRPPVPARKTKPKVPPAPSPVVVAAAAAVASANAVEPMAADGSSPPLDEDASDALGPRAVALASALQGLKLASTGGSGAELDDAAYKVTRAYPQFADALMAAVEKLPEGSARRVNASQAAKAVTRLAAASVVAAQAVNADRGDADAALALEQTTSLADVQLRALMSALMGDDARGLDDFTSLLEATQSKNAEIAQMRKVLDSAEASSAEGSAQVQALMSEIESLNGKLAESKSKFAAAEAERRALEEKAQGETRQQIEGYQHEIATLKERVAELEAELAALRAQLAEKEGLSHEKLNEMTAERDDALDEVARLKQELADERAARAKLEELAPELKAQLAEMQAKLEAEKMAFKKKLAEQADFALEGADAKLIEFINSTLASDPHVASLLPMNPRAVSVATAAADGVLLCKYLNAMMPGSVDERVINFNISDEDDVLMNQSLVINTARAIGCPALNVTPKALYTGKVPQILSLLWDITRAGLLAVVNVVRHPELFELQASDEEVAAFSRLPPEVVLVRWVNHHAVARGAPAIDSFADLADGVALVHLLNALEPSTGLGALAQGDPEARAGVLLQAASGIVGNFSWVTPADVAGGNVRLLLFFVASLFSARTGLTLTEEMELALGDFDEAELQGTAEERAYLAWIGAKGVEDVHDLKRDFMDGIKMLELEDKVEPGIVTWDRVNRAKDGKSLHVVRKVENANLAVTLGRDLGLVLVGIDGKDLVDGSQKLTMAVIWQLLRYDLLRSISSLSYGGRAVSEQDVWQWAVSKVRASGKPVDVKSFKDRSLSSGLFLIDLLAACNPRAIDYSMVEPGLTPEEKEANAKLVLGSARRLGASHYLVPEHITSVDPKMLLMLVGTLMEATAKRKGKKK</sequence>
<dbReference type="GO" id="GO:0051017">
    <property type="term" value="P:actin filament bundle assembly"/>
    <property type="evidence" value="ECO:0007669"/>
    <property type="project" value="InterPro"/>
</dbReference>
<dbReference type="SMART" id="SM00456">
    <property type="entry name" value="WW"/>
    <property type="match status" value="1"/>
</dbReference>
<dbReference type="InterPro" id="IPR002404">
    <property type="entry name" value="IRS_PTB"/>
</dbReference>
<dbReference type="InterPro" id="IPR001202">
    <property type="entry name" value="WW_dom"/>
</dbReference>
<dbReference type="InterPro" id="IPR001589">
    <property type="entry name" value="Actinin_actin-bd_CS"/>
</dbReference>
<dbReference type="InterPro" id="IPR035963">
    <property type="entry name" value="FERM_2"/>
</dbReference>
<dbReference type="InterPro" id="IPR036020">
    <property type="entry name" value="WW_dom_sf"/>
</dbReference>
<dbReference type="CDD" id="cd21218">
    <property type="entry name" value="CH_PLS_FIM_rpt2"/>
    <property type="match status" value="1"/>
</dbReference>
<feature type="domain" description="Calponin-homology (CH)" evidence="6">
    <location>
        <begin position="2223"/>
        <end position="2331"/>
    </location>
</feature>
<dbReference type="eggNOG" id="KOG0046">
    <property type="taxonomic scope" value="Eukaryota"/>
</dbReference>